<feature type="compositionally biased region" description="Polar residues" evidence="2">
    <location>
        <begin position="140"/>
        <end position="153"/>
    </location>
</feature>
<proteinExistence type="predicted"/>
<feature type="region of interest" description="Disordered" evidence="2">
    <location>
        <begin position="495"/>
        <end position="518"/>
    </location>
</feature>
<organism evidence="5 6">
    <name type="scientific">Caenorhabditis remanei</name>
    <name type="common">Caenorhabditis vulgaris</name>
    <dbReference type="NCBI Taxonomy" id="31234"/>
    <lineage>
        <taxon>Eukaryota</taxon>
        <taxon>Metazoa</taxon>
        <taxon>Ecdysozoa</taxon>
        <taxon>Nematoda</taxon>
        <taxon>Chromadorea</taxon>
        <taxon>Rhabditida</taxon>
        <taxon>Rhabditina</taxon>
        <taxon>Rhabditomorpha</taxon>
        <taxon>Rhabditoidea</taxon>
        <taxon>Rhabditidae</taxon>
        <taxon>Peloderinae</taxon>
        <taxon>Caenorhabditis</taxon>
    </lineage>
</organism>
<protein>
    <recommendedName>
        <fullName evidence="4">C-type lectin domain-containing protein</fullName>
    </recommendedName>
</protein>
<dbReference type="Pfam" id="PF00059">
    <property type="entry name" value="Lectin_C"/>
    <property type="match status" value="2"/>
</dbReference>
<feature type="coiled-coil region" evidence="1">
    <location>
        <begin position="346"/>
        <end position="373"/>
    </location>
</feature>
<reference evidence="5 6" key="1">
    <citation type="submission" date="2019-12" db="EMBL/GenBank/DDBJ databases">
        <title>Chromosome-level assembly of the Caenorhabditis remanei genome.</title>
        <authorList>
            <person name="Teterina A.A."/>
            <person name="Willis J.H."/>
            <person name="Phillips P.C."/>
        </authorList>
    </citation>
    <scope>NUCLEOTIDE SEQUENCE [LARGE SCALE GENOMIC DNA]</scope>
    <source>
        <strain evidence="5 6">PX506</strain>
        <tissue evidence="5">Whole organism</tissue>
    </source>
</reference>
<dbReference type="InterPro" id="IPR001304">
    <property type="entry name" value="C-type_lectin-like"/>
</dbReference>
<name>A0A6A5HGG0_CAERE</name>
<evidence type="ECO:0000259" key="4">
    <source>
        <dbReference type="PROSITE" id="PS50041"/>
    </source>
</evidence>
<dbReference type="CTD" id="9797631"/>
<evidence type="ECO:0000313" key="5">
    <source>
        <dbReference type="EMBL" id="KAF1765814.1"/>
    </source>
</evidence>
<evidence type="ECO:0000256" key="2">
    <source>
        <dbReference type="SAM" id="MobiDB-lite"/>
    </source>
</evidence>
<evidence type="ECO:0000313" key="6">
    <source>
        <dbReference type="Proteomes" id="UP000483820"/>
    </source>
</evidence>
<evidence type="ECO:0000256" key="1">
    <source>
        <dbReference type="SAM" id="Coils"/>
    </source>
</evidence>
<dbReference type="AlphaFoldDB" id="A0A6A5HGG0"/>
<dbReference type="Proteomes" id="UP000483820">
    <property type="component" value="Chromosome II"/>
</dbReference>
<feature type="region of interest" description="Disordered" evidence="2">
    <location>
        <begin position="692"/>
        <end position="723"/>
    </location>
</feature>
<feature type="compositionally biased region" description="Polar residues" evidence="2">
    <location>
        <begin position="693"/>
        <end position="705"/>
    </location>
</feature>
<feature type="region of interest" description="Disordered" evidence="2">
    <location>
        <begin position="138"/>
        <end position="180"/>
    </location>
</feature>
<evidence type="ECO:0000256" key="3">
    <source>
        <dbReference type="SAM" id="SignalP"/>
    </source>
</evidence>
<dbReference type="InterPro" id="IPR016186">
    <property type="entry name" value="C-type_lectin-like/link_sf"/>
</dbReference>
<dbReference type="Gene3D" id="3.10.100.10">
    <property type="entry name" value="Mannose-Binding Protein A, subunit A"/>
    <property type="match status" value="2"/>
</dbReference>
<comment type="caution">
    <text evidence="5">The sequence shown here is derived from an EMBL/GenBank/DDBJ whole genome shotgun (WGS) entry which is preliminary data.</text>
</comment>
<dbReference type="PROSITE" id="PS50041">
    <property type="entry name" value="C_TYPE_LECTIN_2"/>
    <property type="match status" value="2"/>
</dbReference>
<feature type="signal peptide" evidence="3">
    <location>
        <begin position="1"/>
        <end position="16"/>
    </location>
</feature>
<dbReference type="CDD" id="cd00037">
    <property type="entry name" value="CLECT"/>
    <property type="match status" value="2"/>
</dbReference>
<feature type="domain" description="C-type lectin" evidence="4">
    <location>
        <begin position="753"/>
        <end position="857"/>
    </location>
</feature>
<sequence>MRSIFVVLLLAAVVQTQFELSTATRTTTRRPSSSWIRPKVTRVQEWAGWRRRGSTTINNSSERIRSTTVSPRDRSFIDRVRDKIRGGTTRTPTSDSSDSSFLDRIKTKFRGSSTATISPNDAPDLSFLNRMKSKLRIHSESTTVSSRDSQDPSFSDRIGNKFSGGSSSSTVAPSKEPSSSFLDKIKSKLGGMAVIPVPIPIPSTSISHDSSDPSFLDKIKSKLGIGGHQNVQFQASTTLPTLIETTTFTTITMSSHTLTPPSEPSETTVPPSEPGFFGKAFTKIKSMLNIGSTDPAKPNLVIKYGKKAVEKLAPKILEKIKKNFHGMSRSFFSTDEEFPTQLQNFEGRTQTEIRTLKEKVEKLEKLIEGLQSILMKEWNQTESGSKYRLFEERKNWDNAEKHCQGFGAHLAIIDNEAKNTFVTNLINSSETSDFAWIGMKTKTTTQTSTPFTNFDSESPIDGCAVMDSKGVWAIRSCIQLRPFVCQIIRNDIETRKVTQKPKPPPPPPPSPKKDKSWVRSKIDSAKEKYEAGKQKIKSKFSFGSKSDDIKPKETFAQKTTSRKPDLHLKTTKKYGWNSNIQAVDAVPNNFHHEKTSFTTKKPLLTTKKYGWNSNVQANDAVPKNMFTTKKPLFDRVKEKVKGSEKYVGKAVGWAKKDLGIGIEGPKKPSKILTYGKKAAEYVFKKKSRKTATAAYSTRTSNSNGYSRDFGNSRSYSGGGNSEVSSDLHQKVEYLKHRLEIMQNTIQGTWNTSEAGTKYKLFEEKKTWNDAQLHCEELGSNLAYLDSESKNNFAKLLLHSQNITMVWFGLRTEIGTESVSPSQDQFSNFSHLDGCGVVDSNGTWSISSCSMELPYLCQAFRFDVLVEIP</sequence>
<feature type="compositionally biased region" description="Pro residues" evidence="2">
    <location>
        <begin position="501"/>
        <end position="510"/>
    </location>
</feature>
<dbReference type="PANTHER" id="PTHR22803">
    <property type="entry name" value="MANNOSE, PHOSPHOLIPASE, LECTIN RECEPTOR RELATED"/>
    <property type="match status" value="1"/>
</dbReference>
<keyword evidence="1" id="KW-0175">Coiled coil</keyword>
<dbReference type="SMART" id="SM00034">
    <property type="entry name" value="CLECT"/>
    <property type="match status" value="2"/>
</dbReference>
<dbReference type="SUPFAM" id="SSF56436">
    <property type="entry name" value="C-type lectin-like"/>
    <property type="match status" value="2"/>
</dbReference>
<dbReference type="EMBL" id="WUAV01000002">
    <property type="protein sequence ID" value="KAF1765814.1"/>
    <property type="molecule type" value="Genomic_DNA"/>
</dbReference>
<feature type="chain" id="PRO_5025650303" description="C-type lectin domain-containing protein" evidence="3">
    <location>
        <begin position="17"/>
        <end position="868"/>
    </location>
</feature>
<dbReference type="GeneID" id="9797631"/>
<gene>
    <name evidence="5" type="ORF">GCK72_005767</name>
</gene>
<dbReference type="KEGG" id="crq:GCK72_005767"/>
<feature type="domain" description="C-type lectin" evidence="4">
    <location>
        <begin position="382"/>
        <end position="486"/>
    </location>
</feature>
<dbReference type="InterPro" id="IPR016187">
    <property type="entry name" value="CTDL_fold"/>
</dbReference>
<dbReference type="RefSeq" id="XP_053589523.1">
    <property type="nucleotide sequence ID" value="XM_053725329.1"/>
</dbReference>
<keyword evidence="3" id="KW-0732">Signal</keyword>
<feature type="compositionally biased region" description="Polar residues" evidence="2">
    <location>
        <begin position="170"/>
        <end position="180"/>
    </location>
</feature>
<dbReference type="InterPro" id="IPR050111">
    <property type="entry name" value="C-type_lectin/snaclec_domain"/>
</dbReference>
<accession>A0A6A5HGG0</accession>